<dbReference type="PANTHER" id="PTHR30294:SF48">
    <property type="entry name" value="LINEARMYCIN RESISTANCE PERMEASE PROTEIN LNRM"/>
    <property type="match status" value="1"/>
</dbReference>
<evidence type="ECO:0000256" key="3">
    <source>
        <dbReference type="ARBA" id="ARBA00022448"/>
    </source>
</evidence>
<dbReference type="PROSITE" id="PS51012">
    <property type="entry name" value="ABC_TM2"/>
    <property type="match status" value="1"/>
</dbReference>
<evidence type="ECO:0000259" key="9">
    <source>
        <dbReference type="PROSITE" id="PS51012"/>
    </source>
</evidence>
<dbReference type="InterPro" id="IPR047817">
    <property type="entry name" value="ABC2_TM_bact-type"/>
</dbReference>
<dbReference type="EMBL" id="JAUSTT010000012">
    <property type="protein sequence ID" value="MDQ0176402.1"/>
    <property type="molecule type" value="Genomic_DNA"/>
</dbReference>
<feature type="domain" description="ABC transmembrane type-2" evidence="9">
    <location>
        <begin position="167"/>
        <end position="397"/>
    </location>
</feature>
<proteinExistence type="inferred from homology"/>
<keyword evidence="7 8" id="KW-0472">Membrane</keyword>
<dbReference type="RefSeq" id="WP_307229528.1">
    <property type="nucleotide sequence ID" value="NZ_JAUSTT010000012.1"/>
</dbReference>
<gene>
    <name evidence="10" type="ORF">J2S08_002246</name>
</gene>
<evidence type="ECO:0000256" key="7">
    <source>
        <dbReference type="ARBA" id="ARBA00023136"/>
    </source>
</evidence>
<feature type="transmembrane region" description="Helical" evidence="8">
    <location>
        <begin position="372"/>
        <end position="394"/>
    </location>
</feature>
<dbReference type="PANTHER" id="PTHR30294">
    <property type="entry name" value="MEMBRANE COMPONENT OF ABC TRANSPORTER YHHJ-RELATED"/>
    <property type="match status" value="1"/>
</dbReference>
<keyword evidence="11" id="KW-1185">Reference proteome</keyword>
<evidence type="ECO:0000256" key="8">
    <source>
        <dbReference type="SAM" id="Phobius"/>
    </source>
</evidence>
<comment type="caution">
    <text evidence="10">The sequence shown here is derived from an EMBL/GenBank/DDBJ whole genome shotgun (WGS) entry which is preliminary data.</text>
</comment>
<evidence type="ECO:0000256" key="2">
    <source>
        <dbReference type="ARBA" id="ARBA00007783"/>
    </source>
</evidence>
<dbReference type="Pfam" id="PF12698">
    <property type="entry name" value="ABC2_membrane_3"/>
    <property type="match status" value="1"/>
</dbReference>
<evidence type="ECO:0000256" key="1">
    <source>
        <dbReference type="ARBA" id="ARBA00004651"/>
    </source>
</evidence>
<feature type="transmembrane region" description="Helical" evidence="8">
    <location>
        <begin position="322"/>
        <end position="340"/>
    </location>
</feature>
<protein>
    <submittedName>
        <fullName evidence="10">ABC-2 type transport system permease protein</fullName>
    </submittedName>
</protein>
<comment type="similarity">
    <text evidence="2">Belongs to the ABC-2 integral membrane protein family.</text>
</comment>
<evidence type="ECO:0000313" key="10">
    <source>
        <dbReference type="EMBL" id="MDQ0176402.1"/>
    </source>
</evidence>
<comment type="subcellular location">
    <subcellularLocation>
        <location evidence="1">Cell membrane</location>
        <topology evidence="1">Multi-pass membrane protein</topology>
    </subcellularLocation>
</comment>
<keyword evidence="4" id="KW-1003">Cell membrane</keyword>
<keyword evidence="6 8" id="KW-1133">Transmembrane helix</keyword>
<evidence type="ECO:0000313" key="11">
    <source>
        <dbReference type="Proteomes" id="UP001223586"/>
    </source>
</evidence>
<reference evidence="10 11" key="1">
    <citation type="submission" date="2023-07" db="EMBL/GenBank/DDBJ databases">
        <title>Genomic Encyclopedia of Type Strains, Phase IV (KMG-IV): sequencing the most valuable type-strain genomes for metagenomic binning, comparative biology and taxonomic classification.</title>
        <authorList>
            <person name="Goeker M."/>
        </authorList>
    </citation>
    <scope>NUCLEOTIDE SEQUENCE [LARGE SCALE GENOMIC DNA]</scope>
    <source>
        <strain evidence="10 11">DSM 23837</strain>
    </source>
</reference>
<evidence type="ECO:0000256" key="6">
    <source>
        <dbReference type="ARBA" id="ARBA00022989"/>
    </source>
</evidence>
<accession>A0ABT9WU32</accession>
<keyword evidence="3" id="KW-0813">Transport</keyword>
<dbReference type="InterPro" id="IPR051449">
    <property type="entry name" value="ABC-2_transporter_component"/>
</dbReference>
<name>A0ABT9WU32_9BACI</name>
<keyword evidence="5 8" id="KW-0812">Transmembrane</keyword>
<sequence>MKILSIAAKDFNTLLKDRKAFMMLLLLPLILTAILGGALQNIVGSNISMPNMKIGLFIEQADPLAERFEALLAQESFREVISVETVASQDRLEKKVADNAVDVGIFIPAEWSKNIKKDGLKTVSILTGEKNGFQDLFVATMLEAFIEHSETITASMDVVMTEFTSNGSLFPEISNDIMKAISQSAEIQENYVKAEPLGKIHVSSMQYYAAAMEAMFLLFVAMMGVKSIINERLIGTFSRMRSTPTKTLDIIFGKCLGTVYFSLIQFAIFVTATYFILGVHWGENMLQIMAIGFAYVIAISGFSLLIAAFITNEKTADVISGLGVQIIALLGGSMIPISLFPELLRKFAFMLPNALALQSFTKVMGGSNWHSLVYPIIFLIGLGGLCLCVGSLRLRTVRG</sequence>
<dbReference type="InterPro" id="IPR013525">
    <property type="entry name" value="ABC2_TM"/>
</dbReference>
<evidence type="ECO:0000256" key="5">
    <source>
        <dbReference type="ARBA" id="ARBA00022692"/>
    </source>
</evidence>
<feature type="transmembrane region" description="Helical" evidence="8">
    <location>
        <begin position="250"/>
        <end position="276"/>
    </location>
</feature>
<organism evidence="10 11">
    <name type="scientific">Bacillus chungangensis</name>
    <dbReference type="NCBI Taxonomy" id="587633"/>
    <lineage>
        <taxon>Bacteria</taxon>
        <taxon>Bacillati</taxon>
        <taxon>Bacillota</taxon>
        <taxon>Bacilli</taxon>
        <taxon>Bacillales</taxon>
        <taxon>Bacillaceae</taxon>
        <taxon>Bacillus</taxon>
    </lineage>
</organism>
<evidence type="ECO:0000256" key="4">
    <source>
        <dbReference type="ARBA" id="ARBA00022475"/>
    </source>
</evidence>
<feature type="transmembrane region" description="Helical" evidence="8">
    <location>
        <begin position="207"/>
        <end position="229"/>
    </location>
</feature>
<dbReference type="Proteomes" id="UP001223586">
    <property type="component" value="Unassembled WGS sequence"/>
</dbReference>
<feature type="transmembrane region" description="Helical" evidence="8">
    <location>
        <begin position="288"/>
        <end position="310"/>
    </location>
</feature>